<keyword evidence="1" id="KW-0812">Transmembrane</keyword>
<dbReference type="RefSeq" id="WP_309490982.1">
    <property type="nucleotide sequence ID" value="NZ_JAENIG010000012.1"/>
</dbReference>
<sequence length="216" mass="23897">MQRLIIFLSLLPILLAVILRKFNADRVLHSLKEKRLAKPAEEVSRRMLDSVSQSQVEIKTPARRWSAAPDHGKEWLVLPPGVASGVSASSHGKAALQVGLYLLSLREPKMLARRQWAIRFGHVFPVFTTVVMAFALVVRAVPAVWVLAIIMASCALAACAQFLTITAERRAADLACVVLEKKRIFPRLSDEEAVVSATRAWSWRSCLPGILSRLAP</sequence>
<evidence type="ECO:0000256" key="1">
    <source>
        <dbReference type="SAM" id="Phobius"/>
    </source>
</evidence>
<organism evidence="2 3">
    <name type="scientific">Oceaniferula flava</name>
    <dbReference type="NCBI Taxonomy" id="2800421"/>
    <lineage>
        <taxon>Bacteria</taxon>
        <taxon>Pseudomonadati</taxon>
        <taxon>Verrucomicrobiota</taxon>
        <taxon>Verrucomicrobiia</taxon>
        <taxon>Verrucomicrobiales</taxon>
        <taxon>Verrucomicrobiaceae</taxon>
        <taxon>Oceaniferula</taxon>
    </lineage>
</organism>
<accession>A0AAE2VDV2</accession>
<dbReference type="Proteomes" id="UP000634206">
    <property type="component" value="Unassembled WGS sequence"/>
</dbReference>
<feature type="transmembrane region" description="Helical" evidence="1">
    <location>
        <begin position="116"/>
        <end position="137"/>
    </location>
</feature>
<evidence type="ECO:0000313" key="2">
    <source>
        <dbReference type="EMBL" id="MBK1856361.1"/>
    </source>
</evidence>
<proteinExistence type="predicted"/>
<name>A0AAE2VDV2_9BACT</name>
<reference evidence="2" key="1">
    <citation type="submission" date="2021-01" db="EMBL/GenBank/DDBJ databases">
        <title>Modified the classification status of verrucomicrobia.</title>
        <authorList>
            <person name="Feng X."/>
        </authorList>
    </citation>
    <scope>NUCLEOTIDE SEQUENCE</scope>
    <source>
        <strain evidence="2">5K15</strain>
    </source>
</reference>
<evidence type="ECO:0000313" key="3">
    <source>
        <dbReference type="Proteomes" id="UP000634206"/>
    </source>
</evidence>
<gene>
    <name evidence="2" type="ORF">JIN83_15415</name>
</gene>
<keyword evidence="3" id="KW-1185">Reference proteome</keyword>
<feature type="transmembrane region" description="Helical" evidence="1">
    <location>
        <begin position="143"/>
        <end position="163"/>
    </location>
</feature>
<keyword evidence="1" id="KW-1133">Transmembrane helix</keyword>
<protein>
    <submittedName>
        <fullName evidence="2">Zinc metallopeptidase</fullName>
    </submittedName>
</protein>
<comment type="caution">
    <text evidence="2">The sequence shown here is derived from an EMBL/GenBank/DDBJ whole genome shotgun (WGS) entry which is preliminary data.</text>
</comment>
<dbReference type="AlphaFoldDB" id="A0AAE2VDV2"/>
<keyword evidence="1" id="KW-0472">Membrane</keyword>
<dbReference type="EMBL" id="JAENIG010000012">
    <property type="protein sequence ID" value="MBK1856361.1"/>
    <property type="molecule type" value="Genomic_DNA"/>
</dbReference>